<evidence type="ECO:0000256" key="6">
    <source>
        <dbReference type="ARBA" id="ARBA00022679"/>
    </source>
</evidence>
<dbReference type="InterPro" id="IPR003374">
    <property type="entry name" value="ApbE-like_sf"/>
</dbReference>
<evidence type="ECO:0000256" key="4">
    <source>
        <dbReference type="ARBA" id="ARBA00016337"/>
    </source>
</evidence>
<comment type="similarity">
    <text evidence="2 12">Belongs to the ApbE family.</text>
</comment>
<proteinExistence type="inferred from homology"/>
<comment type="caution">
    <text evidence="13">The sequence shown here is derived from an EMBL/GenBank/DDBJ whole genome shotgun (WGS) entry which is preliminary data.</text>
</comment>
<gene>
    <name evidence="13" type="ORF">HW932_09805</name>
</gene>
<protein>
    <recommendedName>
        <fullName evidence="4 12">FAD:protein FMN transferase</fullName>
        <ecNumber evidence="3 12">2.7.1.180</ecNumber>
    </recommendedName>
    <alternativeName>
        <fullName evidence="10 12">Flavin transferase</fullName>
    </alternativeName>
</protein>
<keyword evidence="8 12" id="KW-0274">FAD</keyword>
<name>A0A850RE02_9GAMM</name>
<dbReference type="EMBL" id="JABZEO010000005">
    <property type="protein sequence ID" value="NVZ09557.1"/>
    <property type="molecule type" value="Genomic_DNA"/>
</dbReference>
<evidence type="ECO:0000256" key="9">
    <source>
        <dbReference type="ARBA" id="ARBA00022842"/>
    </source>
</evidence>
<dbReference type="Gene3D" id="3.10.520.10">
    <property type="entry name" value="ApbE-like domains"/>
    <property type="match status" value="1"/>
</dbReference>
<comment type="catalytic activity">
    <reaction evidence="11 12">
        <text>L-threonyl-[protein] + FAD = FMN-L-threonyl-[protein] + AMP + H(+)</text>
        <dbReference type="Rhea" id="RHEA:36847"/>
        <dbReference type="Rhea" id="RHEA-COMP:11060"/>
        <dbReference type="Rhea" id="RHEA-COMP:11061"/>
        <dbReference type="ChEBI" id="CHEBI:15378"/>
        <dbReference type="ChEBI" id="CHEBI:30013"/>
        <dbReference type="ChEBI" id="CHEBI:57692"/>
        <dbReference type="ChEBI" id="CHEBI:74257"/>
        <dbReference type="ChEBI" id="CHEBI:456215"/>
        <dbReference type="EC" id="2.7.1.180"/>
    </reaction>
</comment>
<evidence type="ECO:0000256" key="12">
    <source>
        <dbReference type="PIRNR" id="PIRNR006268"/>
    </source>
</evidence>
<dbReference type="GO" id="GO:0016740">
    <property type="term" value="F:transferase activity"/>
    <property type="evidence" value="ECO:0007669"/>
    <property type="project" value="UniProtKB-UniRule"/>
</dbReference>
<accession>A0A850RE02</accession>
<evidence type="ECO:0000256" key="10">
    <source>
        <dbReference type="ARBA" id="ARBA00031306"/>
    </source>
</evidence>
<reference evidence="13 14" key="1">
    <citation type="submission" date="2020-06" db="EMBL/GenBank/DDBJ databases">
        <title>Whole-genome sequence of Allochromatium humboldtianum DSM 21881, type strain.</title>
        <authorList>
            <person name="Kyndt J.A."/>
            <person name="Meyer T.E."/>
        </authorList>
    </citation>
    <scope>NUCLEOTIDE SEQUENCE [LARGE SCALE GENOMIC DNA]</scope>
    <source>
        <strain evidence="13 14">DSM 21881</strain>
    </source>
</reference>
<evidence type="ECO:0000256" key="3">
    <source>
        <dbReference type="ARBA" id="ARBA00011955"/>
    </source>
</evidence>
<evidence type="ECO:0000256" key="7">
    <source>
        <dbReference type="ARBA" id="ARBA00022723"/>
    </source>
</evidence>
<keyword evidence="6 12" id="KW-0808">Transferase</keyword>
<comment type="cofactor">
    <cofactor evidence="1">
        <name>Mg(2+)</name>
        <dbReference type="ChEBI" id="CHEBI:18420"/>
    </cofactor>
</comment>
<evidence type="ECO:0000256" key="1">
    <source>
        <dbReference type="ARBA" id="ARBA00001946"/>
    </source>
</evidence>
<dbReference type="PIRSF" id="PIRSF006268">
    <property type="entry name" value="ApbE"/>
    <property type="match status" value="1"/>
</dbReference>
<organism evidence="13 14">
    <name type="scientific">Allochromatium humboldtianum</name>
    <dbReference type="NCBI Taxonomy" id="504901"/>
    <lineage>
        <taxon>Bacteria</taxon>
        <taxon>Pseudomonadati</taxon>
        <taxon>Pseudomonadota</taxon>
        <taxon>Gammaproteobacteria</taxon>
        <taxon>Chromatiales</taxon>
        <taxon>Chromatiaceae</taxon>
        <taxon>Allochromatium</taxon>
    </lineage>
</organism>
<sequence>MGFVLSPSTLVRPAHALSLLLVLSLTLAGCRDKAPVMLSRFTAFETQVDVSLVAVTREQAERAAALVAQDFAYLERDWASDGEAMERVNRLLAQGEPFVPPPSVLRLVRLGQTLEVESEGLVNLSIGRLVRLWGFDAATTAGRRPPERERISALVAAAPSMSAITIEGLTLRGSNPALSLDLTPIARGQAIDLAIRHLKDLGVRNALIQAGDELGALGERSGQPWRIPVLRPSGSAVLAIAPLRGDEALATVAEHDRSFTDRGRLYHAVLDPRTGRPADGARSVTVLSADATHAAAAARALFVAGPTDWRRLAGRLGVRQALLVDAEGRLHVTPAMAERLELVDADEPVTIVEPEWPAPVAQDGRRP</sequence>
<evidence type="ECO:0000256" key="8">
    <source>
        <dbReference type="ARBA" id="ARBA00022827"/>
    </source>
</evidence>
<dbReference type="Proteomes" id="UP000592294">
    <property type="component" value="Unassembled WGS sequence"/>
</dbReference>
<keyword evidence="9 12" id="KW-0460">Magnesium</keyword>
<evidence type="ECO:0000256" key="11">
    <source>
        <dbReference type="ARBA" id="ARBA00048540"/>
    </source>
</evidence>
<dbReference type="AlphaFoldDB" id="A0A850RE02"/>
<dbReference type="EC" id="2.7.1.180" evidence="3 12"/>
<evidence type="ECO:0000313" key="13">
    <source>
        <dbReference type="EMBL" id="NVZ09557.1"/>
    </source>
</evidence>
<dbReference type="PANTHER" id="PTHR30040">
    <property type="entry name" value="THIAMINE BIOSYNTHESIS LIPOPROTEIN APBE"/>
    <property type="match status" value="1"/>
</dbReference>
<dbReference type="Pfam" id="PF02424">
    <property type="entry name" value="ApbE"/>
    <property type="match status" value="1"/>
</dbReference>
<evidence type="ECO:0000256" key="5">
    <source>
        <dbReference type="ARBA" id="ARBA00022630"/>
    </source>
</evidence>
<evidence type="ECO:0000256" key="2">
    <source>
        <dbReference type="ARBA" id="ARBA00008282"/>
    </source>
</evidence>
<evidence type="ECO:0000313" key="14">
    <source>
        <dbReference type="Proteomes" id="UP000592294"/>
    </source>
</evidence>
<keyword evidence="5 12" id="KW-0285">Flavoprotein</keyword>
<dbReference type="SUPFAM" id="SSF143631">
    <property type="entry name" value="ApbE-like"/>
    <property type="match status" value="1"/>
</dbReference>
<dbReference type="RefSeq" id="WP_176976306.1">
    <property type="nucleotide sequence ID" value="NZ_JABZEO010000005.1"/>
</dbReference>
<dbReference type="InterPro" id="IPR024932">
    <property type="entry name" value="ApbE"/>
</dbReference>
<keyword evidence="7 12" id="KW-0479">Metal-binding</keyword>
<dbReference type="GO" id="GO:0046872">
    <property type="term" value="F:metal ion binding"/>
    <property type="evidence" value="ECO:0007669"/>
    <property type="project" value="UniProtKB-UniRule"/>
</dbReference>
<keyword evidence="14" id="KW-1185">Reference proteome</keyword>
<dbReference type="PANTHER" id="PTHR30040:SF2">
    <property type="entry name" value="FAD:PROTEIN FMN TRANSFERASE"/>
    <property type="match status" value="1"/>
</dbReference>